<feature type="coiled-coil region" evidence="1">
    <location>
        <begin position="13"/>
        <end position="61"/>
    </location>
</feature>
<dbReference type="EMBL" id="JAOZYB010000210">
    <property type="protein sequence ID" value="MEB3963035.1"/>
    <property type="molecule type" value="Genomic_DNA"/>
</dbReference>
<evidence type="ECO:0000313" key="4">
    <source>
        <dbReference type="Proteomes" id="UP001352223"/>
    </source>
</evidence>
<evidence type="ECO:0000256" key="1">
    <source>
        <dbReference type="SAM" id="Coils"/>
    </source>
</evidence>
<sequence>MTVKEATPMASLFEELQAREAAARTRVDELEEQLAQVGDCLEEARENLQRLRIARETVSEVMAEMSASTPAGSDTETAEPVVTRDDQEPSAFAGAERRVVGVLSVPHWRPGMDTNVLPKIYQNIVEVVRDAPGPVRAKQVVPRIGLPAEVGKIEGTRGKLKRLVARGWLVEGDPGLFTPARPDAETAAKSSMGQGSSP</sequence>
<feature type="compositionally biased region" description="Polar residues" evidence="2">
    <location>
        <begin position="66"/>
        <end position="75"/>
    </location>
</feature>
<accession>A0ABU6CGL6</accession>
<reference evidence="3 4" key="1">
    <citation type="submission" date="2022-10" db="EMBL/GenBank/DDBJ databases">
        <authorList>
            <person name="Xie J."/>
            <person name="Shen N."/>
        </authorList>
    </citation>
    <scope>NUCLEOTIDE SEQUENCE [LARGE SCALE GENOMIC DNA]</scope>
    <source>
        <strain evidence="3 4">DSM 41681</strain>
    </source>
</reference>
<feature type="region of interest" description="Disordered" evidence="2">
    <location>
        <begin position="64"/>
        <end position="85"/>
    </location>
</feature>
<keyword evidence="1" id="KW-0175">Coiled coil</keyword>
<evidence type="ECO:0000313" key="3">
    <source>
        <dbReference type="EMBL" id="MEB3963035.1"/>
    </source>
</evidence>
<evidence type="ECO:0000256" key="2">
    <source>
        <dbReference type="SAM" id="MobiDB-lite"/>
    </source>
</evidence>
<organism evidence="3 4">
    <name type="scientific">Streptomyces kunmingensis</name>
    <dbReference type="NCBI Taxonomy" id="68225"/>
    <lineage>
        <taxon>Bacteria</taxon>
        <taxon>Bacillati</taxon>
        <taxon>Actinomycetota</taxon>
        <taxon>Actinomycetes</taxon>
        <taxon>Kitasatosporales</taxon>
        <taxon>Streptomycetaceae</taxon>
        <taxon>Streptomyces</taxon>
    </lineage>
</organism>
<gene>
    <name evidence="3" type="ORF">OKJ48_22700</name>
</gene>
<dbReference type="Proteomes" id="UP001352223">
    <property type="component" value="Unassembled WGS sequence"/>
</dbReference>
<keyword evidence="4" id="KW-1185">Reference proteome</keyword>
<dbReference type="RefSeq" id="WP_324770694.1">
    <property type="nucleotide sequence ID" value="NZ_BAAATS010000086.1"/>
</dbReference>
<feature type="compositionally biased region" description="Polar residues" evidence="2">
    <location>
        <begin position="188"/>
        <end position="198"/>
    </location>
</feature>
<name>A0ABU6CGL6_9ACTN</name>
<proteinExistence type="predicted"/>
<feature type="region of interest" description="Disordered" evidence="2">
    <location>
        <begin position="175"/>
        <end position="198"/>
    </location>
</feature>
<comment type="caution">
    <text evidence="3">The sequence shown here is derived from an EMBL/GenBank/DDBJ whole genome shotgun (WGS) entry which is preliminary data.</text>
</comment>
<protein>
    <submittedName>
        <fullName evidence="3">Uncharacterized protein</fullName>
    </submittedName>
</protein>